<feature type="domain" description="SMP-30/Gluconolactonase/LRE-like region" evidence="5">
    <location>
        <begin position="42"/>
        <end position="297"/>
    </location>
</feature>
<accession>A0A5C1YHI9</accession>
<dbReference type="PANTHER" id="PTHR47572:SF4">
    <property type="entry name" value="LACTONASE DRP35"/>
    <property type="match status" value="1"/>
</dbReference>
<proteinExistence type="inferred from homology"/>
<feature type="binding site" evidence="4">
    <location>
        <position position="131"/>
    </location>
    <ligand>
        <name>substrate</name>
    </ligand>
</feature>
<evidence type="ECO:0000313" key="6">
    <source>
        <dbReference type="EMBL" id="QEO15423.1"/>
    </source>
</evidence>
<dbReference type="InterPro" id="IPR005511">
    <property type="entry name" value="SMP-30"/>
</dbReference>
<comment type="cofactor">
    <cofactor evidence="4">
        <name>Zn(2+)</name>
        <dbReference type="ChEBI" id="CHEBI:29105"/>
    </cofactor>
    <text evidence="4">Binds 1 divalent metal cation per subunit.</text>
</comment>
<evidence type="ECO:0000256" key="2">
    <source>
        <dbReference type="ARBA" id="ARBA00022801"/>
    </source>
</evidence>
<evidence type="ECO:0000256" key="4">
    <source>
        <dbReference type="PIRSR" id="PIRSR605511-2"/>
    </source>
</evidence>
<reference evidence="6 7" key="1">
    <citation type="submission" date="2019-09" db="EMBL/GenBank/DDBJ databases">
        <title>Genome sequencing of strain KACC 19306.</title>
        <authorList>
            <person name="Heo J."/>
            <person name="Kim S.-J."/>
            <person name="Kim J.-S."/>
            <person name="Hong S.-B."/>
            <person name="Kwon S.-W."/>
        </authorList>
    </citation>
    <scope>NUCLEOTIDE SEQUENCE [LARGE SCALE GENOMIC DNA]</scope>
    <source>
        <strain evidence="6 7">KACC 19306</strain>
    </source>
</reference>
<dbReference type="InterPro" id="IPR011042">
    <property type="entry name" value="6-blade_b-propeller_TolB-like"/>
</dbReference>
<gene>
    <name evidence="6" type="ORF">FLP10_14050</name>
</gene>
<dbReference type="Gene3D" id="2.120.10.30">
    <property type="entry name" value="TolB, C-terminal domain"/>
    <property type="match status" value="1"/>
</dbReference>
<dbReference type="SUPFAM" id="SSF63829">
    <property type="entry name" value="Calcium-dependent phosphotriesterase"/>
    <property type="match status" value="1"/>
</dbReference>
<sequence length="311" mass="34344">MSDDWRPARRLPDPAVRVVDERFRPYVLGLAKVERIATGCRWAEGPVWFGDQRSLFWSDVPGDRILRWDEATGETTVFRTPSDYSNGNTRDTAGRLVTCEHGTRRVTRTEYDGTRTVLADGYDGHRLNSPNDVVVSSDGAVWFSDPAFGILGDYEGFRAESELPTHLYRVAPDGSLDAVADLAYPNGLAFSPDERTLYVVESRSQPRRRIVAFDVDLEAGRLSGQRVFVDAGDGIPDGLRLDEDGNLWCGWSGGEGLDGVRVFAPDGTLIGAIDLPERCANLAFGGRSLNRLFMTATNSVYALYVNTRGAR</sequence>
<dbReference type="KEGG" id="ail:FLP10_14050"/>
<dbReference type="InterPro" id="IPR051262">
    <property type="entry name" value="SMP-30/CGR1_Lactonase"/>
</dbReference>
<comment type="similarity">
    <text evidence="1">Belongs to the SMP-30/CGR1 family.</text>
</comment>
<evidence type="ECO:0000259" key="5">
    <source>
        <dbReference type="Pfam" id="PF08450"/>
    </source>
</evidence>
<evidence type="ECO:0000256" key="1">
    <source>
        <dbReference type="ARBA" id="ARBA00008853"/>
    </source>
</evidence>
<dbReference type="OrthoDB" id="241638at2"/>
<dbReference type="PANTHER" id="PTHR47572">
    <property type="entry name" value="LIPOPROTEIN-RELATED"/>
    <property type="match status" value="1"/>
</dbReference>
<keyword evidence="2" id="KW-0378">Hydrolase</keyword>
<feature type="binding site" evidence="4">
    <location>
        <position position="186"/>
    </location>
    <ligand>
        <name>a divalent metal cation</name>
        <dbReference type="ChEBI" id="CHEBI:60240"/>
    </ligand>
</feature>
<keyword evidence="4" id="KW-0862">Zinc</keyword>
<organism evidence="6 7">
    <name type="scientific">Agromyces intestinalis</name>
    <dbReference type="NCBI Taxonomy" id="2592652"/>
    <lineage>
        <taxon>Bacteria</taxon>
        <taxon>Bacillati</taxon>
        <taxon>Actinomycetota</taxon>
        <taxon>Actinomycetes</taxon>
        <taxon>Micrococcales</taxon>
        <taxon>Microbacteriaceae</taxon>
        <taxon>Agromyces</taxon>
    </lineage>
</organism>
<feature type="binding site" evidence="4">
    <location>
        <position position="44"/>
    </location>
    <ligand>
        <name>a divalent metal cation</name>
        <dbReference type="ChEBI" id="CHEBI:60240"/>
    </ligand>
</feature>
<dbReference type="InterPro" id="IPR013658">
    <property type="entry name" value="SGL"/>
</dbReference>
<keyword evidence="4" id="KW-0479">Metal-binding</keyword>
<keyword evidence="7" id="KW-1185">Reference proteome</keyword>
<dbReference type="EMBL" id="CP043505">
    <property type="protein sequence ID" value="QEO15423.1"/>
    <property type="molecule type" value="Genomic_DNA"/>
</dbReference>
<dbReference type="AlphaFoldDB" id="A0A5C1YHI9"/>
<feature type="active site" description="Proton donor/acceptor" evidence="3">
    <location>
        <position position="237"/>
    </location>
</feature>
<dbReference type="GO" id="GO:0046872">
    <property type="term" value="F:metal ion binding"/>
    <property type="evidence" value="ECO:0007669"/>
    <property type="project" value="UniProtKB-KW"/>
</dbReference>
<feature type="binding site" evidence="4">
    <location>
        <position position="237"/>
    </location>
    <ligand>
        <name>a divalent metal cation</name>
        <dbReference type="ChEBI" id="CHEBI:60240"/>
    </ligand>
</feature>
<evidence type="ECO:0000313" key="7">
    <source>
        <dbReference type="Proteomes" id="UP000324678"/>
    </source>
</evidence>
<dbReference type="Proteomes" id="UP000324678">
    <property type="component" value="Chromosome"/>
</dbReference>
<protein>
    <submittedName>
        <fullName evidence="6">SMP-30/gluconolactonase/LRE family protein</fullName>
    </submittedName>
</protein>
<dbReference type="GO" id="GO:0016787">
    <property type="term" value="F:hydrolase activity"/>
    <property type="evidence" value="ECO:0007669"/>
    <property type="project" value="UniProtKB-KW"/>
</dbReference>
<name>A0A5C1YHI9_9MICO</name>
<dbReference type="PRINTS" id="PR01790">
    <property type="entry name" value="SMP30FAMILY"/>
</dbReference>
<dbReference type="RefSeq" id="WP_149161437.1">
    <property type="nucleotide sequence ID" value="NZ_CP043505.1"/>
</dbReference>
<evidence type="ECO:0000256" key="3">
    <source>
        <dbReference type="PIRSR" id="PIRSR605511-1"/>
    </source>
</evidence>
<dbReference type="Pfam" id="PF08450">
    <property type="entry name" value="SGL"/>
    <property type="match status" value="1"/>
</dbReference>